<organism evidence="16 17">
    <name type="scientific">Salimicrobium flavidum</name>
    <dbReference type="NCBI Taxonomy" id="570947"/>
    <lineage>
        <taxon>Bacteria</taxon>
        <taxon>Bacillati</taxon>
        <taxon>Bacillota</taxon>
        <taxon>Bacilli</taxon>
        <taxon>Bacillales</taxon>
        <taxon>Bacillaceae</taxon>
        <taxon>Salimicrobium</taxon>
    </lineage>
</organism>
<dbReference type="GO" id="GO:0019829">
    <property type="term" value="F:ATPase-coupled monoatomic cation transmembrane transporter activity"/>
    <property type="evidence" value="ECO:0007669"/>
    <property type="project" value="InterPro"/>
</dbReference>
<dbReference type="Proteomes" id="UP000187608">
    <property type="component" value="Unassembled WGS sequence"/>
</dbReference>
<feature type="transmembrane region" description="Helical" evidence="14">
    <location>
        <begin position="568"/>
        <end position="588"/>
    </location>
</feature>
<dbReference type="STRING" id="570947.SAMN05421687_10240"/>
<dbReference type="PROSITE" id="PS00154">
    <property type="entry name" value="ATPASE_E1_E2"/>
    <property type="match status" value="1"/>
</dbReference>
<keyword evidence="9" id="KW-0460">Magnesium</keyword>
<dbReference type="SUPFAM" id="SSF56784">
    <property type="entry name" value="HAD-like"/>
    <property type="match status" value="1"/>
</dbReference>
<evidence type="ECO:0000256" key="12">
    <source>
        <dbReference type="ARBA" id="ARBA00023065"/>
    </source>
</evidence>
<dbReference type="InterPro" id="IPR027256">
    <property type="entry name" value="P-typ_ATPase_IB"/>
</dbReference>
<evidence type="ECO:0000259" key="15">
    <source>
        <dbReference type="Pfam" id="PF00122"/>
    </source>
</evidence>
<dbReference type="InterPro" id="IPR001757">
    <property type="entry name" value="P_typ_ATPase"/>
</dbReference>
<reference evidence="17" key="1">
    <citation type="submission" date="2017-01" db="EMBL/GenBank/DDBJ databases">
        <authorList>
            <person name="Varghese N."/>
            <person name="Submissions S."/>
        </authorList>
    </citation>
    <scope>NUCLEOTIDE SEQUENCE [LARGE SCALE GENOMIC DNA]</scope>
    <source>
        <strain evidence="17">DSM 23127</strain>
    </source>
</reference>
<evidence type="ECO:0000256" key="10">
    <source>
        <dbReference type="ARBA" id="ARBA00022967"/>
    </source>
</evidence>
<dbReference type="Gene3D" id="2.70.150.10">
    <property type="entry name" value="Calcium-transporting ATPase, cytoplasmic transduction domain A"/>
    <property type="match status" value="1"/>
</dbReference>
<dbReference type="InterPro" id="IPR044492">
    <property type="entry name" value="P_typ_ATPase_HD_dom"/>
</dbReference>
<dbReference type="InterPro" id="IPR051949">
    <property type="entry name" value="Cation_Transport_ATPase"/>
</dbReference>
<evidence type="ECO:0000256" key="3">
    <source>
        <dbReference type="ARBA" id="ARBA00022448"/>
    </source>
</evidence>
<dbReference type="Pfam" id="PF00122">
    <property type="entry name" value="E1-E2_ATPase"/>
    <property type="match status" value="1"/>
</dbReference>
<dbReference type="PANTHER" id="PTHR43079:SF1">
    <property type="entry name" value="CADMIUM_ZINC-TRANSPORTING ATPASE HMA1, CHLOROPLASTIC-RELATED"/>
    <property type="match status" value="1"/>
</dbReference>
<dbReference type="InterPro" id="IPR059000">
    <property type="entry name" value="ATPase_P-type_domA"/>
</dbReference>
<dbReference type="GO" id="GO:0005524">
    <property type="term" value="F:ATP binding"/>
    <property type="evidence" value="ECO:0007669"/>
    <property type="project" value="UniProtKB-UniRule"/>
</dbReference>
<dbReference type="GO" id="GO:0046872">
    <property type="term" value="F:metal ion binding"/>
    <property type="evidence" value="ECO:0007669"/>
    <property type="project" value="UniProtKB-KW"/>
</dbReference>
<feature type="transmembrane region" description="Helical" evidence="14">
    <location>
        <begin position="12"/>
        <end position="45"/>
    </location>
</feature>
<evidence type="ECO:0000256" key="5">
    <source>
        <dbReference type="ARBA" id="ARBA00022692"/>
    </source>
</evidence>
<feature type="transmembrane region" description="Helical" evidence="14">
    <location>
        <begin position="594"/>
        <end position="613"/>
    </location>
</feature>
<dbReference type="PANTHER" id="PTHR43079">
    <property type="entry name" value="PROBABLE CADMIUM/ZINC-TRANSPORTING ATPASE HMA1"/>
    <property type="match status" value="1"/>
</dbReference>
<evidence type="ECO:0000256" key="6">
    <source>
        <dbReference type="ARBA" id="ARBA00022723"/>
    </source>
</evidence>
<dbReference type="OrthoDB" id="9813266at2"/>
<dbReference type="Gene3D" id="3.40.1110.10">
    <property type="entry name" value="Calcium-transporting ATPase, cytoplasmic domain N"/>
    <property type="match status" value="1"/>
</dbReference>
<keyword evidence="13 14" id="KW-0472">Membrane</keyword>
<dbReference type="InterPro" id="IPR023214">
    <property type="entry name" value="HAD_sf"/>
</dbReference>
<dbReference type="SFLD" id="SFLDG00002">
    <property type="entry name" value="C1.7:_P-type_atpase_like"/>
    <property type="match status" value="1"/>
</dbReference>
<comment type="subcellular location">
    <subcellularLocation>
        <location evidence="1">Cell membrane</location>
        <topology evidence="1">Multi-pass membrane protein</topology>
    </subcellularLocation>
</comment>
<dbReference type="GO" id="GO:0005886">
    <property type="term" value="C:plasma membrane"/>
    <property type="evidence" value="ECO:0007669"/>
    <property type="project" value="UniProtKB-SubCell"/>
</dbReference>
<evidence type="ECO:0000313" key="16">
    <source>
        <dbReference type="EMBL" id="SIS39714.1"/>
    </source>
</evidence>
<feature type="domain" description="P-type ATPase A" evidence="15">
    <location>
        <begin position="117"/>
        <end position="217"/>
    </location>
</feature>
<dbReference type="NCBIfam" id="TIGR01525">
    <property type="entry name" value="ATPase-IB_hvy"/>
    <property type="match status" value="1"/>
</dbReference>
<dbReference type="InterPro" id="IPR023299">
    <property type="entry name" value="ATPase_P-typ_cyto_dom_N"/>
</dbReference>
<dbReference type="InterPro" id="IPR023298">
    <property type="entry name" value="ATPase_P-typ_TM_dom_sf"/>
</dbReference>
<keyword evidence="3" id="KW-0813">Transport</keyword>
<evidence type="ECO:0000256" key="14">
    <source>
        <dbReference type="RuleBase" id="RU362081"/>
    </source>
</evidence>
<keyword evidence="12" id="KW-0406">Ion transport</keyword>
<dbReference type="RefSeq" id="WP_076556959.1">
    <property type="nucleotide sequence ID" value="NZ_FTOC01000002.1"/>
</dbReference>
<dbReference type="InterPro" id="IPR008250">
    <property type="entry name" value="ATPase_P-typ_transduc_dom_A_sf"/>
</dbReference>
<dbReference type="GO" id="GO:0016887">
    <property type="term" value="F:ATP hydrolysis activity"/>
    <property type="evidence" value="ECO:0007669"/>
    <property type="project" value="InterPro"/>
</dbReference>
<accession>A0A1N7IRJ2</accession>
<keyword evidence="10" id="KW-1278">Translocase</keyword>
<keyword evidence="7 14" id="KW-0547">Nucleotide-binding</keyword>
<keyword evidence="6 14" id="KW-0479">Metal-binding</keyword>
<feature type="transmembrane region" description="Helical" evidence="14">
    <location>
        <begin position="237"/>
        <end position="255"/>
    </location>
</feature>
<dbReference type="PRINTS" id="PR00941">
    <property type="entry name" value="CDATPASE"/>
</dbReference>
<dbReference type="InterPro" id="IPR036412">
    <property type="entry name" value="HAD-like_sf"/>
</dbReference>
<dbReference type="Gene3D" id="3.40.50.1000">
    <property type="entry name" value="HAD superfamily/HAD-like"/>
    <property type="match status" value="1"/>
</dbReference>
<dbReference type="SUPFAM" id="SSF81665">
    <property type="entry name" value="Calcium ATPase, transmembrane domain M"/>
    <property type="match status" value="1"/>
</dbReference>
<evidence type="ECO:0000256" key="13">
    <source>
        <dbReference type="ARBA" id="ARBA00023136"/>
    </source>
</evidence>
<feature type="transmembrane region" description="Helical" evidence="14">
    <location>
        <begin position="267"/>
        <end position="290"/>
    </location>
</feature>
<dbReference type="InterPro" id="IPR018303">
    <property type="entry name" value="ATPase_P-typ_P_site"/>
</dbReference>
<evidence type="ECO:0000256" key="4">
    <source>
        <dbReference type="ARBA" id="ARBA00022553"/>
    </source>
</evidence>
<evidence type="ECO:0000256" key="2">
    <source>
        <dbReference type="ARBA" id="ARBA00006024"/>
    </source>
</evidence>
<evidence type="ECO:0000256" key="9">
    <source>
        <dbReference type="ARBA" id="ARBA00022842"/>
    </source>
</evidence>
<sequence length="618" mass="67544">MKKFIFQRETIFALVGGVFLLLALTTWQLSVSLAIIFYILSYITAGYYKAKEGLLELLHDRSLSVEILMILAAIGAAVIGHWGEGAVLIFIFSISGALETYSLEKSEKDLSHLITLAPEEAILQKEDGTTERIAVSALEEGMKLLVKNGERVPADGTVSSGHTSIDEASITGEPLPVEKTEGDEVFNGTINGSGTILMTVTRKDEDSLFRKMIRLVEEAKENRPPSQQLIEKIEGPYVIGVLSVVALMLLSPLVFDFSFETVFYRAMVLLVVASPCAVVASIMPALLAGLSTGARKGVLMKGGTYLEVLAHAKAVAFDKTGTITKGEPVVTDFYVMEEKERNEILDSIVSVEQQSSHPLANAIVAYGMEKGMTGTQTIVESESKTGLGIEAYTENHRFRIGNARFMNNIPEELEEGRKKWQSEGKTVMFLEKDGRTAGLIAVKDEIREEAKQLIQSLNKRGTRTIMITGDNEATAASISREAGLTDWVSECMPEQKVKEIEKLKETYDKVVMVGDGVNDAPAMAQADVGIAMGSGTDAAIETSDIVLIDSDLEQINLSFRLSTRLRRIVFQNLTFSMSVILILIAANFMQSLNLPFAVIGHEGSTILVILNGLRMLRE</sequence>
<protein>
    <submittedName>
        <fullName evidence="16">Cd2+/Zn2+-exporting ATPase</fullName>
    </submittedName>
</protein>
<dbReference type="SFLD" id="SFLDS00003">
    <property type="entry name" value="Haloacid_Dehalogenase"/>
    <property type="match status" value="1"/>
</dbReference>
<keyword evidence="17" id="KW-1185">Reference proteome</keyword>
<keyword evidence="4" id="KW-0597">Phosphoprotein</keyword>
<dbReference type="CDD" id="cd07551">
    <property type="entry name" value="P-type_ATPase_HM_ZosA_PfeT-like"/>
    <property type="match status" value="1"/>
</dbReference>
<evidence type="ECO:0000256" key="8">
    <source>
        <dbReference type="ARBA" id="ARBA00022840"/>
    </source>
</evidence>
<dbReference type="SFLD" id="SFLDF00027">
    <property type="entry name" value="p-type_atpase"/>
    <property type="match status" value="1"/>
</dbReference>
<name>A0A1N7IRJ2_9BACI</name>
<dbReference type="SUPFAM" id="SSF81653">
    <property type="entry name" value="Calcium ATPase, transduction domain A"/>
    <property type="match status" value="1"/>
</dbReference>
<keyword evidence="11 14" id="KW-1133">Transmembrane helix</keyword>
<dbReference type="Pfam" id="PF00702">
    <property type="entry name" value="Hydrolase"/>
    <property type="match status" value="1"/>
</dbReference>
<dbReference type="AlphaFoldDB" id="A0A1N7IRJ2"/>
<gene>
    <name evidence="16" type="ORF">SAMN05421687_10240</name>
</gene>
<evidence type="ECO:0000256" key="11">
    <source>
        <dbReference type="ARBA" id="ARBA00022989"/>
    </source>
</evidence>
<comment type="similarity">
    <text evidence="2 14">Belongs to the cation transport ATPase (P-type) (TC 3.A.3) family. Type IB subfamily.</text>
</comment>
<keyword evidence="5 14" id="KW-0812">Transmembrane</keyword>
<dbReference type="PROSITE" id="PS01229">
    <property type="entry name" value="COF_2"/>
    <property type="match status" value="1"/>
</dbReference>
<dbReference type="EMBL" id="FTOC01000002">
    <property type="protein sequence ID" value="SIS39714.1"/>
    <property type="molecule type" value="Genomic_DNA"/>
</dbReference>
<keyword evidence="8 14" id="KW-0067">ATP-binding</keyword>
<dbReference type="PRINTS" id="PR00119">
    <property type="entry name" value="CATATPASE"/>
</dbReference>
<dbReference type="FunFam" id="2.70.150.10:FF:000002">
    <property type="entry name" value="Copper-transporting ATPase 1, putative"/>
    <property type="match status" value="1"/>
</dbReference>
<evidence type="ECO:0000313" key="17">
    <source>
        <dbReference type="Proteomes" id="UP000187608"/>
    </source>
</evidence>
<feature type="transmembrane region" description="Helical" evidence="14">
    <location>
        <begin position="65"/>
        <end position="98"/>
    </location>
</feature>
<evidence type="ECO:0000256" key="7">
    <source>
        <dbReference type="ARBA" id="ARBA00022741"/>
    </source>
</evidence>
<proteinExistence type="inferred from homology"/>
<evidence type="ECO:0000256" key="1">
    <source>
        <dbReference type="ARBA" id="ARBA00004651"/>
    </source>
</evidence>
<dbReference type="NCBIfam" id="TIGR01494">
    <property type="entry name" value="ATPase_P-type"/>
    <property type="match status" value="1"/>
</dbReference>
<keyword evidence="14" id="KW-1003">Cell membrane</keyword>